<dbReference type="PANTHER" id="PTHR11669">
    <property type="entry name" value="REPLICATION FACTOR C / DNA POLYMERASE III GAMMA-TAU SUBUNIT"/>
    <property type="match status" value="1"/>
</dbReference>
<dbReference type="NCBIfam" id="NF001679">
    <property type="entry name" value="PRK00440.1"/>
    <property type="match status" value="1"/>
</dbReference>
<dbReference type="InterPro" id="IPR000988">
    <property type="entry name" value="Ribosomal_eL24-rel_N"/>
</dbReference>
<comment type="subunit">
    <text evidence="3">Heterotetramer of subunits RFC2, RFC3, RFC4 and RFC5 that can form a complex with RFC1.</text>
</comment>
<evidence type="ECO:0000256" key="1">
    <source>
        <dbReference type="ARBA" id="ARBA00004123"/>
    </source>
</evidence>
<reference evidence="10 11" key="2">
    <citation type="submission" date="2020-07" db="EMBL/GenBank/DDBJ databases">
        <title>Genome assembly of wild tea tree DASZ reveals pedigree and selection history of tea varieties.</title>
        <authorList>
            <person name="Zhang W."/>
        </authorList>
    </citation>
    <scope>NUCLEOTIDE SEQUENCE [LARGE SCALE GENOMIC DNA]</scope>
    <source>
        <strain evidence="11">cv. G240</strain>
        <tissue evidence="10">Leaf</tissue>
    </source>
</reference>
<evidence type="ECO:0000256" key="8">
    <source>
        <dbReference type="SAM" id="MobiDB-lite"/>
    </source>
</evidence>
<comment type="subcellular location">
    <subcellularLocation>
        <location evidence="1">Nucleus</location>
    </subcellularLocation>
</comment>
<evidence type="ECO:0000313" key="11">
    <source>
        <dbReference type="Proteomes" id="UP000593564"/>
    </source>
</evidence>
<organism evidence="10 11">
    <name type="scientific">Camellia sinensis</name>
    <name type="common">Tea plant</name>
    <name type="synonym">Thea sinensis</name>
    <dbReference type="NCBI Taxonomy" id="4442"/>
    <lineage>
        <taxon>Eukaryota</taxon>
        <taxon>Viridiplantae</taxon>
        <taxon>Streptophyta</taxon>
        <taxon>Embryophyta</taxon>
        <taxon>Tracheophyta</taxon>
        <taxon>Spermatophyta</taxon>
        <taxon>Magnoliopsida</taxon>
        <taxon>eudicotyledons</taxon>
        <taxon>Gunneridae</taxon>
        <taxon>Pentapetalae</taxon>
        <taxon>asterids</taxon>
        <taxon>Ericales</taxon>
        <taxon>Theaceae</taxon>
        <taxon>Camellia</taxon>
    </lineage>
</organism>
<dbReference type="GO" id="GO:0006281">
    <property type="term" value="P:DNA repair"/>
    <property type="evidence" value="ECO:0007669"/>
    <property type="project" value="TreeGrafter"/>
</dbReference>
<evidence type="ECO:0000256" key="6">
    <source>
        <dbReference type="ARBA" id="ARBA00022840"/>
    </source>
</evidence>
<dbReference type="Gene3D" id="3.40.50.300">
    <property type="entry name" value="P-loop containing nucleotide triphosphate hydrolases"/>
    <property type="match status" value="1"/>
</dbReference>
<dbReference type="SUPFAM" id="SSF48019">
    <property type="entry name" value="post-AAA+ oligomerization domain-like"/>
    <property type="match status" value="1"/>
</dbReference>
<dbReference type="FunFam" id="3.40.50.300:FF:000107">
    <property type="entry name" value="Replication factor C subunit 4"/>
    <property type="match status" value="1"/>
</dbReference>
<evidence type="ECO:0000256" key="4">
    <source>
        <dbReference type="ARBA" id="ARBA00022705"/>
    </source>
</evidence>
<dbReference type="InterPro" id="IPR003959">
    <property type="entry name" value="ATPase_AAA_core"/>
</dbReference>
<evidence type="ECO:0000256" key="7">
    <source>
        <dbReference type="ARBA" id="ARBA00023242"/>
    </source>
</evidence>
<dbReference type="InterPro" id="IPR027417">
    <property type="entry name" value="P-loop_NTPase"/>
</dbReference>
<dbReference type="GO" id="GO:0005634">
    <property type="term" value="C:nucleus"/>
    <property type="evidence" value="ECO:0007669"/>
    <property type="project" value="UniProtKB-SubCell"/>
</dbReference>
<comment type="caution">
    <text evidence="10">The sequence shown here is derived from an EMBL/GenBank/DDBJ whole genome shotgun (WGS) entry which is preliminary data.</text>
</comment>
<evidence type="ECO:0000256" key="3">
    <source>
        <dbReference type="ARBA" id="ARBA00011480"/>
    </source>
</evidence>
<feature type="region of interest" description="Disordered" evidence="8">
    <location>
        <begin position="390"/>
        <end position="436"/>
    </location>
</feature>
<keyword evidence="6" id="KW-0067">ATP-binding</keyword>
<feature type="compositionally biased region" description="Low complexity" evidence="8">
    <location>
        <begin position="407"/>
        <end position="427"/>
    </location>
</feature>
<dbReference type="InterPro" id="IPR047854">
    <property type="entry name" value="RFC_lid"/>
</dbReference>
<dbReference type="EMBL" id="JACBKZ010000009">
    <property type="protein sequence ID" value="KAF5943296.1"/>
    <property type="molecule type" value="Genomic_DNA"/>
</dbReference>
<keyword evidence="11" id="KW-1185">Reference proteome</keyword>
<accession>A0A7J7GUW9</accession>
<dbReference type="GO" id="GO:0006261">
    <property type="term" value="P:DNA-templated DNA replication"/>
    <property type="evidence" value="ECO:0007669"/>
    <property type="project" value="TreeGrafter"/>
</dbReference>
<feature type="compositionally biased region" description="Basic and acidic residues" evidence="8">
    <location>
        <begin position="390"/>
        <end position="406"/>
    </location>
</feature>
<dbReference type="AlphaFoldDB" id="A0A7J7GUW9"/>
<dbReference type="GO" id="GO:0016887">
    <property type="term" value="F:ATP hydrolysis activity"/>
    <property type="evidence" value="ECO:0007669"/>
    <property type="project" value="InterPro"/>
</dbReference>
<dbReference type="GO" id="GO:0003677">
    <property type="term" value="F:DNA binding"/>
    <property type="evidence" value="ECO:0007669"/>
    <property type="project" value="InterPro"/>
</dbReference>
<dbReference type="PANTHER" id="PTHR11669:SF5">
    <property type="entry name" value="REPLICATION FACTOR C SUBUNIT 2"/>
    <property type="match status" value="1"/>
</dbReference>
<dbReference type="InterPro" id="IPR050238">
    <property type="entry name" value="DNA_Rep/Repair_Clamp_Loader"/>
</dbReference>
<keyword evidence="7" id="KW-0539">Nucleus</keyword>
<evidence type="ECO:0000259" key="9">
    <source>
        <dbReference type="SMART" id="SM00382"/>
    </source>
</evidence>
<feature type="domain" description="AAA+ ATPase" evidence="9">
    <location>
        <begin position="47"/>
        <end position="174"/>
    </location>
</feature>
<dbReference type="Proteomes" id="UP000593564">
    <property type="component" value="Unassembled WGS sequence"/>
</dbReference>
<dbReference type="Pfam" id="PF08542">
    <property type="entry name" value="Rep_fac_C"/>
    <property type="match status" value="1"/>
</dbReference>
<dbReference type="Pfam" id="PF01246">
    <property type="entry name" value="Ribosomal_L24e"/>
    <property type="match status" value="1"/>
</dbReference>
<sequence length="436" mass="48364">MASSSSSSSGHAYEIPWVEKYRPSKVSDIVGNEDAVSRLQVIARDGNMPNLILAGPPGTGKTTSILALAHELLGPNCKEAVLELNASDDRGIDVVRNKIKMFAQKKVTLPPGRHKVIILDEADSMTSGAQQALRRTMEIYSNSTRFALACNISSKIIEPIQSRCALVRFARLSDQEILSRLMVVVEAEKVPYVPEGLEAIIFTADGDMRQALNNLQATYSGFRFVNQENVFKVCDQPHPLHVKNMVRNVLEGKFDDACAALKQLYDLGYSPTDIITTLFRIIKNFDMAEYLKLEFMKASMPLKREAKLQSRTELCRFSGAKIYPGRGIRFIRSDSQDVSAEAVKKRRRATKKPYSRSIVGATLEVIQKRRTEKPEVRDAAREAALREIKERIKKTKDDKKAKKAEVMAKAQKTTKGNVPKGAAPKGPKLGGGGGKR</sequence>
<keyword evidence="4" id="KW-0235">DNA replication</keyword>
<dbReference type="CDD" id="cd18140">
    <property type="entry name" value="HLD_clamp_RFC"/>
    <property type="match status" value="1"/>
</dbReference>
<dbReference type="CDD" id="cd00009">
    <property type="entry name" value="AAA"/>
    <property type="match status" value="1"/>
</dbReference>
<dbReference type="InterPro" id="IPR023442">
    <property type="entry name" value="Ribosomal_eL24_CS"/>
</dbReference>
<gene>
    <name evidence="10" type="ORF">HYC85_020938</name>
</gene>
<dbReference type="Pfam" id="PF00004">
    <property type="entry name" value="AAA"/>
    <property type="match status" value="1"/>
</dbReference>
<evidence type="ECO:0000256" key="5">
    <source>
        <dbReference type="ARBA" id="ARBA00022741"/>
    </source>
</evidence>
<dbReference type="Gene3D" id="1.10.8.60">
    <property type="match status" value="1"/>
</dbReference>
<dbReference type="SUPFAM" id="SSF52540">
    <property type="entry name" value="P-loop containing nucleoside triphosphate hydrolases"/>
    <property type="match status" value="1"/>
</dbReference>
<keyword evidence="5" id="KW-0547">Nucleotide-binding</keyword>
<dbReference type="GO" id="GO:0005524">
    <property type="term" value="F:ATP binding"/>
    <property type="evidence" value="ECO:0007669"/>
    <property type="project" value="UniProtKB-KW"/>
</dbReference>
<dbReference type="Gene3D" id="1.20.272.10">
    <property type="match status" value="1"/>
</dbReference>
<dbReference type="SMART" id="SM00382">
    <property type="entry name" value="AAA"/>
    <property type="match status" value="1"/>
</dbReference>
<dbReference type="InterPro" id="IPR008921">
    <property type="entry name" value="DNA_pol3_clamp-load_cplx_C"/>
</dbReference>
<protein>
    <recommendedName>
        <fullName evidence="9">AAA+ ATPase domain-containing protein</fullName>
    </recommendedName>
</protein>
<dbReference type="GO" id="GO:0005663">
    <property type="term" value="C:DNA replication factor C complex"/>
    <property type="evidence" value="ECO:0007669"/>
    <property type="project" value="TreeGrafter"/>
</dbReference>
<dbReference type="PROSITE" id="PS01073">
    <property type="entry name" value="RIBOSOMAL_L24E"/>
    <property type="match status" value="1"/>
</dbReference>
<comment type="similarity">
    <text evidence="2">Belongs to the activator 1 small subunits family.</text>
</comment>
<name>A0A7J7GUW9_CAMSI</name>
<dbReference type="InterPro" id="IPR003593">
    <property type="entry name" value="AAA+_ATPase"/>
</dbReference>
<evidence type="ECO:0000313" key="10">
    <source>
        <dbReference type="EMBL" id="KAF5943296.1"/>
    </source>
</evidence>
<evidence type="ECO:0000256" key="2">
    <source>
        <dbReference type="ARBA" id="ARBA00005378"/>
    </source>
</evidence>
<dbReference type="FunFam" id="1.10.8.60:FF:000012">
    <property type="entry name" value="Replication factor C subunit 4"/>
    <property type="match status" value="1"/>
</dbReference>
<reference evidence="11" key="1">
    <citation type="journal article" date="2020" name="Nat. Commun.">
        <title>Genome assembly of wild tea tree DASZ reveals pedigree and selection history of tea varieties.</title>
        <authorList>
            <person name="Zhang W."/>
            <person name="Zhang Y."/>
            <person name="Qiu H."/>
            <person name="Guo Y."/>
            <person name="Wan H."/>
            <person name="Zhang X."/>
            <person name="Scossa F."/>
            <person name="Alseekh S."/>
            <person name="Zhang Q."/>
            <person name="Wang P."/>
            <person name="Xu L."/>
            <person name="Schmidt M.H."/>
            <person name="Jia X."/>
            <person name="Li D."/>
            <person name="Zhu A."/>
            <person name="Guo F."/>
            <person name="Chen W."/>
            <person name="Ni D."/>
            <person name="Usadel B."/>
            <person name="Fernie A.R."/>
            <person name="Wen W."/>
        </authorList>
    </citation>
    <scope>NUCLEOTIDE SEQUENCE [LARGE SCALE GENOMIC DNA]</scope>
    <source>
        <strain evidence="11">cv. G240</strain>
    </source>
</reference>
<dbReference type="Gene3D" id="6.10.250.1270">
    <property type="match status" value="1"/>
</dbReference>
<dbReference type="GO" id="GO:0003689">
    <property type="term" value="F:DNA clamp loader activity"/>
    <property type="evidence" value="ECO:0007669"/>
    <property type="project" value="TreeGrafter"/>
</dbReference>
<dbReference type="InterPro" id="IPR013748">
    <property type="entry name" value="Rep_factorC_C"/>
</dbReference>
<proteinExistence type="inferred from homology"/>